<evidence type="ECO:0000256" key="8">
    <source>
        <dbReference type="SAM" id="Phobius"/>
    </source>
</evidence>
<dbReference type="InterPro" id="IPR050524">
    <property type="entry name" value="APC_YAT"/>
</dbReference>
<feature type="transmembrane region" description="Helical" evidence="8">
    <location>
        <begin position="107"/>
        <end position="126"/>
    </location>
</feature>
<keyword evidence="3 8" id="KW-0812">Transmembrane</keyword>
<dbReference type="Pfam" id="PF00324">
    <property type="entry name" value="AA_permease"/>
    <property type="match status" value="2"/>
</dbReference>
<protein>
    <submittedName>
        <fullName evidence="10">Purtative amino-acid permease</fullName>
    </submittedName>
</protein>
<dbReference type="EMBL" id="CP086720">
    <property type="protein sequence ID" value="WOO85804.1"/>
    <property type="molecule type" value="Genomic_DNA"/>
</dbReference>
<evidence type="ECO:0000256" key="2">
    <source>
        <dbReference type="ARBA" id="ARBA00022448"/>
    </source>
</evidence>
<evidence type="ECO:0000313" key="11">
    <source>
        <dbReference type="Proteomes" id="UP000827549"/>
    </source>
</evidence>
<feature type="region of interest" description="Disordered" evidence="7">
    <location>
        <begin position="551"/>
        <end position="581"/>
    </location>
</feature>
<name>A0AAF0YIF8_9TREE</name>
<evidence type="ECO:0000256" key="1">
    <source>
        <dbReference type="ARBA" id="ARBA00004141"/>
    </source>
</evidence>
<feature type="transmembrane region" description="Helical" evidence="8">
    <location>
        <begin position="477"/>
        <end position="496"/>
    </location>
</feature>
<dbReference type="GeneID" id="87812453"/>
<evidence type="ECO:0000313" key="10">
    <source>
        <dbReference type="EMBL" id="WOO85804.1"/>
    </source>
</evidence>
<dbReference type="RefSeq" id="XP_062631830.1">
    <property type="nucleotide sequence ID" value="XM_062775846.1"/>
</dbReference>
<evidence type="ECO:0000256" key="5">
    <source>
        <dbReference type="ARBA" id="ARBA00022989"/>
    </source>
</evidence>
<keyword evidence="6 8" id="KW-0472">Membrane</keyword>
<gene>
    <name evidence="10" type="primary">SPCC777.04_1</name>
    <name evidence="10" type="ORF">LOC62_07G009290</name>
</gene>
<feature type="transmembrane region" description="Helical" evidence="8">
    <location>
        <begin position="449"/>
        <end position="471"/>
    </location>
</feature>
<dbReference type="Proteomes" id="UP000827549">
    <property type="component" value="Chromosome 7"/>
</dbReference>
<feature type="compositionally biased region" description="Low complexity" evidence="7">
    <location>
        <begin position="557"/>
        <end position="581"/>
    </location>
</feature>
<evidence type="ECO:0000256" key="7">
    <source>
        <dbReference type="SAM" id="MobiDB-lite"/>
    </source>
</evidence>
<keyword evidence="2" id="KW-0813">Transport</keyword>
<feature type="transmembrane region" description="Helical" evidence="8">
    <location>
        <begin position="281"/>
        <end position="312"/>
    </location>
</feature>
<organism evidence="10 11">
    <name type="scientific">Vanrija pseudolonga</name>
    <dbReference type="NCBI Taxonomy" id="143232"/>
    <lineage>
        <taxon>Eukaryota</taxon>
        <taxon>Fungi</taxon>
        <taxon>Dikarya</taxon>
        <taxon>Basidiomycota</taxon>
        <taxon>Agaricomycotina</taxon>
        <taxon>Tremellomycetes</taxon>
        <taxon>Trichosporonales</taxon>
        <taxon>Trichosporonaceae</taxon>
        <taxon>Vanrija</taxon>
    </lineage>
</organism>
<dbReference type="GO" id="GO:0015171">
    <property type="term" value="F:amino acid transmembrane transporter activity"/>
    <property type="evidence" value="ECO:0007669"/>
    <property type="project" value="TreeGrafter"/>
</dbReference>
<proteinExistence type="predicted"/>
<feature type="transmembrane region" description="Helical" evidence="8">
    <location>
        <begin position="240"/>
        <end position="261"/>
    </location>
</feature>
<reference evidence="10" key="1">
    <citation type="submission" date="2023-10" db="EMBL/GenBank/DDBJ databases">
        <authorList>
            <person name="Noh H."/>
        </authorList>
    </citation>
    <scope>NUCLEOTIDE SEQUENCE</scope>
    <source>
        <strain evidence="10">DUCC4014</strain>
    </source>
</reference>
<dbReference type="GO" id="GO:0016020">
    <property type="term" value="C:membrane"/>
    <property type="evidence" value="ECO:0007669"/>
    <property type="project" value="UniProtKB-SubCell"/>
</dbReference>
<feature type="transmembrane region" description="Helical" evidence="8">
    <location>
        <begin position="138"/>
        <end position="156"/>
    </location>
</feature>
<evidence type="ECO:0000256" key="4">
    <source>
        <dbReference type="ARBA" id="ARBA00022970"/>
    </source>
</evidence>
<accession>A0AAF0YIF8</accession>
<evidence type="ECO:0000256" key="3">
    <source>
        <dbReference type="ARBA" id="ARBA00022692"/>
    </source>
</evidence>
<dbReference type="InterPro" id="IPR004841">
    <property type="entry name" value="AA-permease/SLC12A_dom"/>
</dbReference>
<dbReference type="AlphaFoldDB" id="A0AAF0YIF8"/>
<evidence type="ECO:0000259" key="9">
    <source>
        <dbReference type="Pfam" id="PF00324"/>
    </source>
</evidence>
<keyword evidence="11" id="KW-1185">Reference proteome</keyword>
<evidence type="ECO:0000256" key="6">
    <source>
        <dbReference type="ARBA" id="ARBA00023136"/>
    </source>
</evidence>
<feature type="transmembrane region" description="Helical" evidence="8">
    <location>
        <begin position="400"/>
        <end position="422"/>
    </location>
</feature>
<feature type="domain" description="Amino acid permease/ SLC12A" evidence="9">
    <location>
        <begin position="20"/>
        <end position="320"/>
    </location>
</feature>
<keyword evidence="5 8" id="KW-1133">Transmembrane helix</keyword>
<feature type="domain" description="Amino acid permease/ SLC12A" evidence="9">
    <location>
        <begin position="360"/>
        <end position="506"/>
    </location>
</feature>
<feature type="transmembrane region" description="Helical" evidence="8">
    <location>
        <begin position="373"/>
        <end position="394"/>
    </location>
</feature>
<dbReference type="PANTHER" id="PTHR43341:SF1">
    <property type="entry name" value="GENERAL AMINO-ACID PERMEASE GAP1"/>
    <property type="match status" value="1"/>
</dbReference>
<comment type="subcellular location">
    <subcellularLocation>
        <location evidence="1">Membrane</location>
        <topology evidence="1">Multi-pass membrane protein</topology>
    </subcellularLocation>
</comment>
<dbReference type="PANTHER" id="PTHR43341">
    <property type="entry name" value="AMINO ACID PERMEASE"/>
    <property type="match status" value="1"/>
</dbReference>
<keyword evidence="4" id="KW-0029">Amino-acid transport</keyword>
<feature type="transmembrane region" description="Helical" evidence="8">
    <location>
        <begin position="24"/>
        <end position="44"/>
    </location>
</feature>
<sequence length="581" mass="63880">MTLLAAADAIWKTAASFGAPVGTVSYTVVFFIFGTLLSSTLFSLSELMYITPYATYTTLGSAYVDPAVGYIMGLNYLLQVGWETAGELLGVVIYIGYWDKDMTRGRMGMYIGIITAVCIVVNVGRFKGSPYLQRTLDASKLLLVICMFIFCVVVTTKNRPSHGWVAPHGKYYRTEPFNNHFSGVVTPRALSRFLGFWAVWAKCMYAYSGLEGFPGLPRADGFKSDPRMLRTNLIGPAKTMWFRICLTYVVVIVTYCLNISMHSTWLLGPNKPPRDTPTAPVYVAIAHMAGVKGLAHLVNAVVLTNGLVATILNMGSTARAFNYVLDSTFNRLSEKASVDGAEPDPAGAAPVPLPKIVQLAFPRLGGWLGTNDLPIGGLLVGIGFAALSFIALDHGLNQCFLWFTGLSGTSSIVLWAAINLCYVRARKALILRGVRGKVKLPLQHHMQPFLAYFCIPFFTIIFLFNGFWVWIPKFEGVQFVMSYLTFPYTIIPYILYKLWWRTRVVDLRQINFGACARGLLHSEKKPSVVVDNTGVDPAMVVDAGVINEKKKKKVTTRRVPVPSDTSDSSPLASSPSASDLA</sequence>